<evidence type="ECO:0000256" key="3">
    <source>
        <dbReference type="ARBA" id="ARBA00022448"/>
    </source>
</evidence>
<dbReference type="OMA" id="SEADIWT"/>
<feature type="transmembrane region" description="Helical" evidence="8">
    <location>
        <begin position="358"/>
        <end position="381"/>
    </location>
</feature>
<organism evidence="10 11">
    <name type="scientific">Komagataella phaffii (strain GS115 / ATCC 20864)</name>
    <name type="common">Yeast</name>
    <name type="synonym">Pichia pastoris</name>
    <dbReference type="NCBI Taxonomy" id="644223"/>
    <lineage>
        <taxon>Eukaryota</taxon>
        <taxon>Fungi</taxon>
        <taxon>Dikarya</taxon>
        <taxon>Ascomycota</taxon>
        <taxon>Saccharomycotina</taxon>
        <taxon>Pichiomycetes</taxon>
        <taxon>Pichiales</taxon>
        <taxon>Pichiaceae</taxon>
        <taxon>Komagataella</taxon>
    </lineage>
</organism>
<dbReference type="HOGENOM" id="CLU_007946_12_1_1"/>
<evidence type="ECO:0000256" key="8">
    <source>
        <dbReference type="SAM" id="Phobius"/>
    </source>
</evidence>
<dbReference type="Pfam" id="PF00324">
    <property type="entry name" value="AA_permease"/>
    <property type="match status" value="1"/>
</dbReference>
<dbReference type="InParanoid" id="C4R3S6"/>
<accession>C4R3S6</accession>
<comment type="similarity">
    <text evidence="2">Belongs to the amino acid-polyamine-organocation (APC) superfamily. YAT (TC 2.A.3.10) family.</text>
</comment>
<dbReference type="PANTHER" id="PTHR43341:SF9">
    <property type="entry name" value="DICARBOXYLIC AMINO ACID PERMEASE"/>
    <property type="match status" value="1"/>
</dbReference>
<keyword evidence="11" id="KW-1185">Reference proteome</keyword>
<dbReference type="STRING" id="644223.C4R3S6"/>
<dbReference type="EMBL" id="FN392321">
    <property type="protein sequence ID" value="CAY70160.1"/>
    <property type="molecule type" value="Genomic_DNA"/>
</dbReference>
<feature type="transmembrane region" description="Helical" evidence="8">
    <location>
        <begin position="25"/>
        <end position="45"/>
    </location>
</feature>
<dbReference type="OrthoDB" id="3900342at2759"/>
<feature type="transmembrane region" description="Helical" evidence="8">
    <location>
        <begin position="253"/>
        <end position="273"/>
    </location>
</feature>
<dbReference type="SMR" id="C4R3S6"/>
<keyword evidence="7 8" id="KW-0472">Membrane</keyword>
<feature type="transmembrane region" description="Helical" evidence="8">
    <location>
        <begin position="133"/>
        <end position="153"/>
    </location>
</feature>
<dbReference type="FunFam" id="1.20.1740.10:FF:000001">
    <property type="entry name" value="Amino acid permease"/>
    <property type="match status" value="1"/>
</dbReference>
<dbReference type="InterPro" id="IPR050524">
    <property type="entry name" value="APC_YAT"/>
</dbReference>
<evidence type="ECO:0000259" key="9">
    <source>
        <dbReference type="Pfam" id="PF00324"/>
    </source>
</evidence>
<reference evidence="10 11" key="1">
    <citation type="journal article" date="2009" name="Nat. Biotechnol.">
        <title>Genome sequence of the recombinant protein production host Pichia pastoris.</title>
        <authorList>
            <person name="De Schutter K."/>
            <person name="Lin Y.C."/>
            <person name="Tiels P."/>
            <person name="Van Hecke A."/>
            <person name="Glinka S."/>
            <person name="Weber-Lehmann J."/>
            <person name="Rouze P."/>
            <person name="Van de Peer Y."/>
            <person name="Callewaert N."/>
        </authorList>
    </citation>
    <scope>NUCLEOTIDE SEQUENCE [LARGE SCALE GENOMIC DNA]</scope>
    <source>
        <strain evidence="11">GS115 / ATCC 20864</strain>
    </source>
</reference>
<protein>
    <submittedName>
        <fullName evidence="10">Dicarboxylic amino acid permease</fullName>
    </submittedName>
</protein>
<evidence type="ECO:0000256" key="1">
    <source>
        <dbReference type="ARBA" id="ARBA00004141"/>
    </source>
</evidence>
<feature type="transmembrane region" description="Helical" evidence="8">
    <location>
        <begin position="434"/>
        <end position="454"/>
    </location>
</feature>
<evidence type="ECO:0000256" key="7">
    <source>
        <dbReference type="ARBA" id="ARBA00023136"/>
    </source>
</evidence>
<dbReference type="InterPro" id="IPR004841">
    <property type="entry name" value="AA-permease/SLC12A_dom"/>
</dbReference>
<dbReference type="PANTHER" id="PTHR43341">
    <property type="entry name" value="AMINO ACID PERMEASE"/>
    <property type="match status" value="1"/>
</dbReference>
<dbReference type="RefSeq" id="XP_002492391.1">
    <property type="nucleotide sequence ID" value="XM_002492346.1"/>
</dbReference>
<feature type="transmembrane region" description="Helical" evidence="8">
    <location>
        <begin position="92"/>
        <end position="113"/>
    </location>
</feature>
<feature type="transmembrane region" description="Helical" evidence="8">
    <location>
        <begin position="219"/>
        <end position="241"/>
    </location>
</feature>
<feature type="transmembrane region" description="Helical" evidence="8">
    <location>
        <begin position="466"/>
        <end position="485"/>
    </location>
</feature>
<evidence type="ECO:0000256" key="2">
    <source>
        <dbReference type="ARBA" id="ARBA00006983"/>
    </source>
</evidence>
<dbReference type="KEGG" id="ppa:PAS_chr3_0182"/>
<name>C4R3S6_KOMPG</name>
<feature type="transmembrane region" description="Helical" evidence="8">
    <location>
        <begin position="313"/>
        <end position="337"/>
    </location>
</feature>
<dbReference type="eggNOG" id="KOG1286">
    <property type="taxonomic scope" value="Eukaryota"/>
</dbReference>
<dbReference type="PIRSF" id="PIRSF006060">
    <property type="entry name" value="AA_transporter"/>
    <property type="match status" value="1"/>
</dbReference>
<feature type="domain" description="Amino acid permease/ SLC12A" evidence="9">
    <location>
        <begin position="23"/>
        <end position="490"/>
    </location>
</feature>
<proteinExistence type="inferred from homology"/>
<keyword evidence="4 8" id="KW-0812">Transmembrane</keyword>
<evidence type="ECO:0000256" key="6">
    <source>
        <dbReference type="ARBA" id="ARBA00022989"/>
    </source>
</evidence>
<dbReference type="GO" id="GO:0016020">
    <property type="term" value="C:membrane"/>
    <property type="evidence" value="ECO:0007669"/>
    <property type="project" value="UniProtKB-SubCell"/>
</dbReference>
<dbReference type="PROSITE" id="PS00218">
    <property type="entry name" value="AMINO_ACID_PERMEASE_1"/>
    <property type="match status" value="1"/>
</dbReference>
<dbReference type="Proteomes" id="UP000000314">
    <property type="component" value="Chromosome 3"/>
</dbReference>
<feature type="transmembrane region" description="Helical" evidence="8">
    <location>
        <begin position="51"/>
        <end position="71"/>
    </location>
</feature>
<feature type="transmembrane region" description="Helical" evidence="8">
    <location>
        <begin position="387"/>
        <end position="413"/>
    </location>
</feature>
<comment type="subcellular location">
    <subcellularLocation>
        <location evidence="1">Membrane</location>
        <topology evidence="1">Multi-pass membrane protein</topology>
    </subcellularLocation>
</comment>
<dbReference type="GO" id="GO:0015171">
    <property type="term" value="F:amino acid transmembrane transporter activity"/>
    <property type="evidence" value="ECO:0007669"/>
    <property type="project" value="UniProtKB-ARBA"/>
</dbReference>
<dbReference type="InterPro" id="IPR004840">
    <property type="entry name" value="Amino_acid_permease_CS"/>
</dbReference>
<evidence type="ECO:0000256" key="4">
    <source>
        <dbReference type="ARBA" id="ARBA00022692"/>
    </source>
</evidence>
<keyword evidence="3" id="KW-0813">Transport</keyword>
<feature type="transmembrane region" description="Helical" evidence="8">
    <location>
        <begin position="165"/>
        <end position="183"/>
    </location>
</feature>
<keyword evidence="5" id="KW-0029">Amino-acid transport</keyword>
<dbReference type="AlphaFoldDB" id="C4R3S6"/>
<gene>
    <name evidence="10" type="ordered locus">PAS_chr3_0182</name>
</gene>
<dbReference type="Gene3D" id="1.20.1740.10">
    <property type="entry name" value="Amino acid/polyamine transporter I"/>
    <property type="match status" value="1"/>
</dbReference>
<keyword evidence="6 8" id="KW-1133">Transmembrane helix</keyword>
<evidence type="ECO:0000313" key="11">
    <source>
        <dbReference type="Proteomes" id="UP000000314"/>
    </source>
</evidence>
<evidence type="ECO:0000313" key="10">
    <source>
        <dbReference type="EMBL" id="CAY70160.1"/>
    </source>
</evidence>
<sequence length="540" mass="59745">MSELKSELDTSTDLKKTLNARNVSIIAMGGGIGVGLMVGTAKALYDAGPGAVLISFLAVGMIAFGVIAAIGEMATFIPCDFAGYAHRYCHPALGFATGWTYMLLYLFSMPNQIVSTSLVMEFWVSTDQVNSGVWIFVFMVVVWVANLLPVKYFGNFECVLSSVKIITIVGLWIVMMVIMSGGAPNRQPSGFRYWHDPGAFRDYHQATVIEGPKGKALSFMSVMVNAVFSYVGIEFVCVAIVEAENPRRALPKAIKLTFWRIILIYCFTVFLLGCCVPSNDPLMEQAIKSTTSAASSPFVVAMKIAKINGLPHLINGCILLFAVSSATSDFYVAVRTLHGLAVKRQAPRIFAQTTKHGVPIYGVLVGCGFSLLAFMTLTSSARTVFNYFVNVVSVFGLLVWISLLVAHISFMKAIKKQNFDRNSFLPWRAPFQPLYSYVCILFCIVIVLMNNFGVFLGDKFDYKNFITGYIGIPIYLALLGGYKLMNKSKRVSSSECDLFTGKATIDEDEKRLKNKELEQRKGREGTVMLWLEDHLINHFV</sequence>
<evidence type="ECO:0000256" key="5">
    <source>
        <dbReference type="ARBA" id="ARBA00022970"/>
    </source>
</evidence>
<dbReference type="GeneID" id="8199456"/>